<evidence type="ECO:0000313" key="4">
    <source>
        <dbReference type="EMBL" id="OGL46513.1"/>
    </source>
</evidence>
<dbReference type="InterPro" id="IPR027417">
    <property type="entry name" value="P-loop_NTPase"/>
</dbReference>
<keyword evidence="2" id="KW-0067">ATP-binding</keyword>
<dbReference type="PANTHER" id="PTHR43384:SF6">
    <property type="entry name" value="SEPTUM SITE-DETERMINING PROTEIN MIND HOMOLOG, CHLOROPLASTIC"/>
    <property type="match status" value="1"/>
</dbReference>
<dbReference type="AlphaFoldDB" id="A0A1F7RY90"/>
<dbReference type="EMBL" id="MGDD01000124">
    <property type="protein sequence ID" value="OGL46513.1"/>
    <property type="molecule type" value="Genomic_DNA"/>
</dbReference>
<dbReference type="GO" id="GO:0051782">
    <property type="term" value="P:negative regulation of cell division"/>
    <property type="evidence" value="ECO:0007669"/>
    <property type="project" value="TreeGrafter"/>
</dbReference>
<reference evidence="4 5" key="1">
    <citation type="journal article" date="2016" name="Nat. Commun.">
        <title>Thousands of microbial genomes shed light on interconnected biogeochemical processes in an aquifer system.</title>
        <authorList>
            <person name="Anantharaman K."/>
            <person name="Brown C.T."/>
            <person name="Hug L.A."/>
            <person name="Sharon I."/>
            <person name="Castelle C.J."/>
            <person name="Probst A.J."/>
            <person name="Thomas B.C."/>
            <person name="Singh A."/>
            <person name="Wilkins M.J."/>
            <person name="Karaoz U."/>
            <person name="Brodie E.L."/>
            <person name="Williams K.H."/>
            <person name="Hubbard S.S."/>
            <person name="Banfield J.F."/>
        </authorList>
    </citation>
    <scope>NUCLEOTIDE SEQUENCE [LARGE SCALE GENOMIC DNA]</scope>
</reference>
<organism evidence="4 5">
    <name type="scientific">Candidatus Schekmanbacteria bacterium RBG_13_48_7</name>
    <dbReference type="NCBI Taxonomy" id="1817878"/>
    <lineage>
        <taxon>Bacteria</taxon>
        <taxon>Candidatus Schekmaniibacteriota</taxon>
    </lineage>
</organism>
<evidence type="ECO:0000259" key="3">
    <source>
        <dbReference type="Pfam" id="PF01656"/>
    </source>
</evidence>
<dbReference type="GO" id="GO:0009898">
    <property type="term" value="C:cytoplasmic side of plasma membrane"/>
    <property type="evidence" value="ECO:0007669"/>
    <property type="project" value="TreeGrafter"/>
</dbReference>
<dbReference type="GO" id="GO:0005829">
    <property type="term" value="C:cytosol"/>
    <property type="evidence" value="ECO:0007669"/>
    <property type="project" value="TreeGrafter"/>
</dbReference>
<dbReference type="GO" id="GO:0016887">
    <property type="term" value="F:ATP hydrolysis activity"/>
    <property type="evidence" value="ECO:0007669"/>
    <property type="project" value="TreeGrafter"/>
</dbReference>
<feature type="non-terminal residue" evidence="4">
    <location>
        <position position="241"/>
    </location>
</feature>
<sequence>MDNKLGFSIAVAGKGGTGKTTISGIIIAQLTYLPSSRILAVDADPSANLGFVLKTPVEETLGDIREDTTKDMINFPPGMTKSQYIEYRINQSVQEYDRFDLLTMGRSEGPGCYCYVNRLLRTALDTLSKNYSHVVMDCEAGMEHISRRTSREIDHLLVVSDLSLRGLDVALRISLLADSLQNKIGSKHLILNRCQSGNENKLAEKIDDIVKHGEFKTKMFLQEDQSLLQMDVEGKSVFDLS</sequence>
<proteinExistence type="predicted"/>
<dbReference type="InterPro" id="IPR050625">
    <property type="entry name" value="ParA/MinD_ATPase"/>
</dbReference>
<dbReference type="InterPro" id="IPR002586">
    <property type="entry name" value="CobQ/CobB/MinD/ParA_Nub-bd_dom"/>
</dbReference>
<dbReference type="PANTHER" id="PTHR43384">
    <property type="entry name" value="SEPTUM SITE-DETERMINING PROTEIN MIND HOMOLOG, CHLOROPLASTIC-RELATED"/>
    <property type="match status" value="1"/>
</dbReference>
<dbReference type="Pfam" id="PF01656">
    <property type="entry name" value="CbiA"/>
    <property type="match status" value="1"/>
</dbReference>
<evidence type="ECO:0000313" key="5">
    <source>
        <dbReference type="Proteomes" id="UP000179266"/>
    </source>
</evidence>
<protein>
    <recommendedName>
        <fullName evidence="3">CobQ/CobB/MinD/ParA nucleotide binding domain-containing protein</fullName>
    </recommendedName>
</protein>
<feature type="domain" description="CobQ/CobB/MinD/ParA nucleotide binding" evidence="3">
    <location>
        <begin position="10"/>
        <end position="235"/>
    </location>
</feature>
<keyword evidence="1" id="KW-0547">Nucleotide-binding</keyword>
<dbReference type="InterPro" id="IPR014433">
    <property type="entry name" value="CooC"/>
</dbReference>
<dbReference type="SUPFAM" id="SSF52540">
    <property type="entry name" value="P-loop containing nucleoside triphosphate hydrolases"/>
    <property type="match status" value="1"/>
</dbReference>
<evidence type="ECO:0000256" key="2">
    <source>
        <dbReference type="ARBA" id="ARBA00022840"/>
    </source>
</evidence>
<dbReference type="Proteomes" id="UP000179266">
    <property type="component" value="Unassembled WGS sequence"/>
</dbReference>
<name>A0A1F7RY90_9BACT</name>
<evidence type="ECO:0000256" key="1">
    <source>
        <dbReference type="ARBA" id="ARBA00022741"/>
    </source>
</evidence>
<accession>A0A1F7RY90</accession>
<comment type="caution">
    <text evidence="4">The sequence shown here is derived from an EMBL/GenBank/DDBJ whole genome shotgun (WGS) entry which is preliminary data.</text>
</comment>
<gene>
    <name evidence="4" type="ORF">A2161_13180</name>
</gene>
<dbReference type="PIRSF" id="PIRSF005647">
    <property type="entry name" value="CooC"/>
    <property type="match status" value="1"/>
</dbReference>
<dbReference type="Gene3D" id="3.40.50.300">
    <property type="entry name" value="P-loop containing nucleotide triphosphate hydrolases"/>
    <property type="match status" value="1"/>
</dbReference>
<dbReference type="GO" id="GO:0005524">
    <property type="term" value="F:ATP binding"/>
    <property type="evidence" value="ECO:0007669"/>
    <property type="project" value="UniProtKB-KW"/>
</dbReference>